<dbReference type="GO" id="GO:0008865">
    <property type="term" value="F:fructokinase activity"/>
    <property type="evidence" value="ECO:0007669"/>
    <property type="project" value="UniProtKB-ARBA"/>
</dbReference>
<dbReference type="InterPro" id="IPR050306">
    <property type="entry name" value="PfkB_Carbo_kinase"/>
</dbReference>
<keyword evidence="4 7" id="KW-0418">Kinase</keyword>
<evidence type="ECO:0000256" key="5">
    <source>
        <dbReference type="ARBA" id="ARBA00022840"/>
    </source>
</evidence>
<evidence type="ECO:0000259" key="6">
    <source>
        <dbReference type="Pfam" id="PF00294"/>
    </source>
</evidence>
<evidence type="ECO:0000256" key="3">
    <source>
        <dbReference type="ARBA" id="ARBA00022741"/>
    </source>
</evidence>
<dbReference type="InterPro" id="IPR011611">
    <property type="entry name" value="PfkB_dom"/>
</dbReference>
<keyword evidence="5" id="KW-0067">ATP-binding</keyword>
<dbReference type="Proteomes" id="UP000229681">
    <property type="component" value="Unassembled WGS sequence"/>
</dbReference>
<dbReference type="GO" id="GO:0006000">
    <property type="term" value="P:fructose metabolic process"/>
    <property type="evidence" value="ECO:0007669"/>
    <property type="project" value="UniProtKB-ARBA"/>
</dbReference>
<dbReference type="InterPro" id="IPR002139">
    <property type="entry name" value="Ribo/fructo_kinase"/>
</dbReference>
<dbReference type="InterPro" id="IPR002173">
    <property type="entry name" value="Carboh/pur_kinase_PfkB_CS"/>
</dbReference>
<gene>
    <name evidence="7" type="ORF">CUN49_11775</name>
</gene>
<dbReference type="Gene3D" id="3.40.1190.20">
    <property type="match status" value="1"/>
</dbReference>
<proteinExistence type="inferred from homology"/>
<dbReference type="EMBL" id="PGTM01000191">
    <property type="protein sequence ID" value="PJF35200.1"/>
    <property type="molecule type" value="Genomic_DNA"/>
</dbReference>
<keyword evidence="3" id="KW-0547">Nucleotide-binding</keyword>
<name>A0A2M8PCE6_9CHLR</name>
<dbReference type="SUPFAM" id="SSF53613">
    <property type="entry name" value="Ribokinase-like"/>
    <property type="match status" value="1"/>
</dbReference>
<feature type="domain" description="Carbohydrate kinase PfkB" evidence="6">
    <location>
        <begin position="2"/>
        <end position="307"/>
    </location>
</feature>
<dbReference type="PRINTS" id="PR00990">
    <property type="entry name" value="RIBOKINASE"/>
</dbReference>
<dbReference type="Pfam" id="PF00294">
    <property type="entry name" value="PfkB"/>
    <property type="match status" value="1"/>
</dbReference>
<reference evidence="7 8" key="1">
    <citation type="submission" date="2017-11" db="EMBL/GenBank/DDBJ databases">
        <title>Evolution of Phototrophy in the Chloroflexi Phylum Driven by Horizontal Gene Transfer.</title>
        <authorList>
            <person name="Ward L.M."/>
            <person name="Hemp J."/>
            <person name="Shih P.M."/>
            <person name="Mcglynn S.E."/>
            <person name="Fischer W."/>
        </authorList>
    </citation>
    <scope>NUCLEOTIDE SEQUENCE [LARGE SCALE GENOMIC DNA]</scope>
    <source>
        <strain evidence="7">JP3_13</strain>
    </source>
</reference>
<organism evidence="7 8">
    <name type="scientific">Candidatus Thermofonsia Clade 1 bacterium</name>
    <dbReference type="NCBI Taxonomy" id="2364210"/>
    <lineage>
        <taxon>Bacteria</taxon>
        <taxon>Bacillati</taxon>
        <taxon>Chloroflexota</taxon>
        <taxon>Candidatus Thermofontia</taxon>
        <taxon>Candidatus Thermofonsia Clade 1</taxon>
    </lineage>
</organism>
<evidence type="ECO:0000313" key="7">
    <source>
        <dbReference type="EMBL" id="PJF35200.1"/>
    </source>
</evidence>
<comment type="caution">
    <text evidence="7">The sequence shown here is derived from an EMBL/GenBank/DDBJ whole genome shotgun (WGS) entry which is preliminary data.</text>
</comment>
<keyword evidence="2" id="KW-0808">Transferase</keyword>
<dbReference type="PANTHER" id="PTHR43085:SF1">
    <property type="entry name" value="PSEUDOURIDINE KINASE-RELATED"/>
    <property type="match status" value="1"/>
</dbReference>
<evidence type="ECO:0000256" key="4">
    <source>
        <dbReference type="ARBA" id="ARBA00022777"/>
    </source>
</evidence>
<evidence type="ECO:0000256" key="1">
    <source>
        <dbReference type="ARBA" id="ARBA00010688"/>
    </source>
</evidence>
<comment type="similarity">
    <text evidence="1">Belongs to the carbohydrate kinase PfkB family.</text>
</comment>
<sequence length="313" mass="32731">MFDVVTLGEALIDMVATARNVSLYQAPAFEPKPGGAPTNVAVGVARLGKRAAFIGKVGRDSFGQGLRALLQSEGVDVRGMFSDTTRLTTLAFVSLSDSGDPSFAFYEGAHAALTPDDLPVELLANTYLFHCGSVSLVSEPARSATFAAIERAKAHGALISYDINWRPALWQSADTALAAAPLAQADIIKLSESELALLTGSHDVESALCDLPYSAPLILITLGARGCTYRYQGQIAHADAPQVAQVVDATGAGDAFMAAILAGLCDLRDQGYALTNLPSAPLAWLVQRACRAGALATQVRGAIPSLPYAQQLA</sequence>
<protein>
    <submittedName>
        <fullName evidence="7">Carbohydrate kinase</fullName>
    </submittedName>
</protein>
<dbReference type="AlphaFoldDB" id="A0A2M8PCE6"/>
<evidence type="ECO:0000256" key="2">
    <source>
        <dbReference type="ARBA" id="ARBA00022679"/>
    </source>
</evidence>
<dbReference type="PROSITE" id="PS00583">
    <property type="entry name" value="PFKB_KINASES_1"/>
    <property type="match status" value="1"/>
</dbReference>
<dbReference type="InterPro" id="IPR029056">
    <property type="entry name" value="Ribokinase-like"/>
</dbReference>
<accession>A0A2M8PCE6</accession>
<dbReference type="GO" id="GO:0005524">
    <property type="term" value="F:ATP binding"/>
    <property type="evidence" value="ECO:0007669"/>
    <property type="project" value="UniProtKB-KW"/>
</dbReference>
<dbReference type="PANTHER" id="PTHR43085">
    <property type="entry name" value="HEXOKINASE FAMILY MEMBER"/>
    <property type="match status" value="1"/>
</dbReference>
<evidence type="ECO:0000313" key="8">
    <source>
        <dbReference type="Proteomes" id="UP000229681"/>
    </source>
</evidence>
<dbReference type="CDD" id="cd01167">
    <property type="entry name" value="bac_FRK"/>
    <property type="match status" value="1"/>
</dbReference>